<dbReference type="GO" id="GO:0005509">
    <property type="term" value="F:calcium ion binding"/>
    <property type="evidence" value="ECO:0007669"/>
    <property type="project" value="UniProtKB-ARBA"/>
</dbReference>
<keyword evidence="13" id="KW-0902">Two-component regulatory system</keyword>
<evidence type="ECO:0000256" key="5">
    <source>
        <dbReference type="ARBA" id="ARBA00012438"/>
    </source>
</evidence>
<dbReference type="SMART" id="SM00388">
    <property type="entry name" value="HisKA"/>
    <property type="match status" value="1"/>
</dbReference>
<evidence type="ECO:0000256" key="3">
    <source>
        <dbReference type="ARBA" id="ARBA00004141"/>
    </source>
</evidence>
<dbReference type="InterPro" id="IPR005467">
    <property type="entry name" value="His_kinase_dom"/>
</dbReference>
<dbReference type="GO" id="GO:0000156">
    <property type="term" value="F:phosphorelay response regulator activity"/>
    <property type="evidence" value="ECO:0007669"/>
    <property type="project" value="TreeGrafter"/>
</dbReference>
<dbReference type="Pfam" id="PF08447">
    <property type="entry name" value="PAS_3"/>
    <property type="match status" value="1"/>
</dbReference>
<dbReference type="InterPro" id="IPR013656">
    <property type="entry name" value="PAS_4"/>
</dbReference>
<evidence type="ECO:0000259" key="17">
    <source>
        <dbReference type="PROSITE" id="PS50113"/>
    </source>
</evidence>
<dbReference type="InterPro" id="IPR001610">
    <property type="entry name" value="PAC"/>
</dbReference>
<dbReference type="Proteomes" id="UP000655044">
    <property type="component" value="Unassembled WGS sequence"/>
</dbReference>
<evidence type="ECO:0000256" key="11">
    <source>
        <dbReference type="ARBA" id="ARBA00022840"/>
    </source>
</evidence>
<evidence type="ECO:0000256" key="10">
    <source>
        <dbReference type="ARBA" id="ARBA00022777"/>
    </source>
</evidence>
<reference evidence="18" key="1">
    <citation type="submission" date="2021-01" db="EMBL/GenBank/DDBJ databases">
        <title>Whole genome shotgun sequence of Planobispora rosea NBRC 15558.</title>
        <authorList>
            <person name="Komaki H."/>
            <person name="Tamura T."/>
        </authorList>
    </citation>
    <scope>NUCLEOTIDE SEQUENCE</scope>
    <source>
        <strain evidence="18">NBRC 15558</strain>
    </source>
</reference>
<keyword evidence="19" id="KW-1185">Reference proteome</keyword>
<evidence type="ECO:0000256" key="15">
    <source>
        <dbReference type="ARBA" id="ARBA00039401"/>
    </source>
</evidence>
<dbReference type="RefSeq" id="WP_189244101.1">
    <property type="nucleotide sequence ID" value="NZ_BMQP01000078.1"/>
</dbReference>
<dbReference type="InterPro" id="IPR000014">
    <property type="entry name" value="PAS"/>
</dbReference>
<gene>
    <name evidence="18" type="ORF">Pro02_75690</name>
</gene>
<dbReference type="InterPro" id="IPR003594">
    <property type="entry name" value="HATPase_dom"/>
</dbReference>
<keyword evidence="14" id="KW-0472">Membrane</keyword>
<comment type="caution">
    <text evidence="18">The sequence shown here is derived from an EMBL/GenBank/DDBJ whole genome shotgun (WGS) entry which is preliminary data.</text>
</comment>
<dbReference type="FunFam" id="1.10.287.130:FF:000001">
    <property type="entry name" value="Two-component sensor histidine kinase"/>
    <property type="match status" value="1"/>
</dbReference>
<dbReference type="InterPro" id="IPR000700">
    <property type="entry name" value="PAS-assoc_C"/>
</dbReference>
<protein>
    <recommendedName>
        <fullName evidence="15">Sensor-like histidine kinase SenX3</fullName>
        <ecNumber evidence="5">2.7.13.3</ecNumber>
    </recommendedName>
</protein>
<keyword evidence="6" id="KW-0597">Phosphoprotein</keyword>
<keyword evidence="10" id="KW-0418">Kinase</keyword>
<dbReference type="Gene3D" id="3.30.450.40">
    <property type="match status" value="1"/>
</dbReference>
<dbReference type="InterPro" id="IPR036097">
    <property type="entry name" value="HisK_dim/P_sf"/>
</dbReference>
<dbReference type="InterPro" id="IPR050351">
    <property type="entry name" value="BphY/WalK/GraS-like"/>
</dbReference>
<evidence type="ECO:0000256" key="1">
    <source>
        <dbReference type="ARBA" id="ARBA00000085"/>
    </source>
</evidence>
<accession>A0A8J3WIT0</accession>
<dbReference type="SUPFAM" id="SSF55874">
    <property type="entry name" value="ATPase domain of HSP90 chaperone/DNA topoisomerase II/histidine kinase"/>
    <property type="match status" value="1"/>
</dbReference>
<dbReference type="SMART" id="SM00086">
    <property type="entry name" value="PAC"/>
    <property type="match status" value="2"/>
</dbReference>
<evidence type="ECO:0000256" key="9">
    <source>
        <dbReference type="ARBA" id="ARBA00022741"/>
    </source>
</evidence>
<dbReference type="PROSITE" id="PS50113">
    <property type="entry name" value="PAC"/>
    <property type="match status" value="1"/>
</dbReference>
<keyword evidence="12" id="KW-1133">Transmembrane helix</keyword>
<dbReference type="PROSITE" id="PS50109">
    <property type="entry name" value="HIS_KIN"/>
    <property type="match status" value="1"/>
</dbReference>
<dbReference type="Pfam" id="PF08448">
    <property type="entry name" value="PAS_4"/>
    <property type="match status" value="1"/>
</dbReference>
<organism evidence="18 19">
    <name type="scientific">Planobispora rosea</name>
    <dbReference type="NCBI Taxonomy" id="35762"/>
    <lineage>
        <taxon>Bacteria</taxon>
        <taxon>Bacillati</taxon>
        <taxon>Actinomycetota</taxon>
        <taxon>Actinomycetes</taxon>
        <taxon>Streptosporangiales</taxon>
        <taxon>Streptosporangiaceae</taxon>
        <taxon>Planobispora</taxon>
    </lineage>
</organism>
<dbReference type="InterPro" id="IPR004358">
    <property type="entry name" value="Sig_transdc_His_kin-like_C"/>
</dbReference>
<dbReference type="AlphaFoldDB" id="A0A8J3WIT0"/>
<dbReference type="SMART" id="SM00065">
    <property type="entry name" value="GAF"/>
    <property type="match status" value="1"/>
</dbReference>
<dbReference type="CDD" id="cd00082">
    <property type="entry name" value="HisKA"/>
    <property type="match status" value="1"/>
</dbReference>
<dbReference type="Pfam" id="PF13185">
    <property type="entry name" value="GAF_2"/>
    <property type="match status" value="1"/>
</dbReference>
<evidence type="ECO:0000256" key="14">
    <source>
        <dbReference type="ARBA" id="ARBA00023136"/>
    </source>
</evidence>
<keyword evidence="11" id="KW-0067">ATP-binding</keyword>
<dbReference type="SMART" id="SM00387">
    <property type="entry name" value="HATPase_c"/>
    <property type="match status" value="1"/>
</dbReference>
<proteinExistence type="predicted"/>
<comment type="cofactor">
    <cofactor evidence="2">
        <name>a divalent metal cation</name>
        <dbReference type="ChEBI" id="CHEBI:60240"/>
    </cofactor>
</comment>
<dbReference type="GO" id="GO:0005886">
    <property type="term" value="C:plasma membrane"/>
    <property type="evidence" value="ECO:0007669"/>
    <property type="project" value="UniProtKB-SubCell"/>
</dbReference>
<keyword evidence="7" id="KW-0808">Transferase</keyword>
<dbReference type="Gene3D" id="3.30.450.20">
    <property type="entry name" value="PAS domain"/>
    <property type="match status" value="2"/>
</dbReference>
<evidence type="ECO:0000313" key="19">
    <source>
        <dbReference type="Proteomes" id="UP000655044"/>
    </source>
</evidence>
<evidence type="ECO:0000256" key="2">
    <source>
        <dbReference type="ARBA" id="ARBA00001968"/>
    </source>
</evidence>
<dbReference type="Pfam" id="PF02518">
    <property type="entry name" value="HATPase_c"/>
    <property type="match status" value="1"/>
</dbReference>
<dbReference type="InterPro" id="IPR029016">
    <property type="entry name" value="GAF-like_dom_sf"/>
</dbReference>
<comment type="catalytic activity">
    <reaction evidence="1">
        <text>ATP + protein L-histidine = ADP + protein N-phospho-L-histidine.</text>
        <dbReference type="EC" id="2.7.13.3"/>
    </reaction>
</comment>
<evidence type="ECO:0000313" key="18">
    <source>
        <dbReference type="EMBL" id="GIH89161.1"/>
    </source>
</evidence>
<dbReference type="GO" id="GO:0030295">
    <property type="term" value="F:protein kinase activator activity"/>
    <property type="evidence" value="ECO:0007669"/>
    <property type="project" value="TreeGrafter"/>
</dbReference>
<dbReference type="CDD" id="cd00130">
    <property type="entry name" value="PAS"/>
    <property type="match status" value="2"/>
</dbReference>
<dbReference type="GO" id="GO:0005524">
    <property type="term" value="F:ATP binding"/>
    <property type="evidence" value="ECO:0007669"/>
    <property type="project" value="UniProtKB-KW"/>
</dbReference>
<evidence type="ECO:0000256" key="12">
    <source>
        <dbReference type="ARBA" id="ARBA00022989"/>
    </source>
</evidence>
<keyword evidence="8" id="KW-0812">Transmembrane</keyword>
<dbReference type="EC" id="2.7.13.3" evidence="5"/>
<dbReference type="GO" id="GO:0000155">
    <property type="term" value="F:phosphorelay sensor kinase activity"/>
    <property type="evidence" value="ECO:0007669"/>
    <property type="project" value="InterPro"/>
</dbReference>
<dbReference type="InterPro" id="IPR035965">
    <property type="entry name" value="PAS-like_dom_sf"/>
</dbReference>
<evidence type="ECO:0000259" key="16">
    <source>
        <dbReference type="PROSITE" id="PS50109"/>
    </source>
</evidence>
<dbReference type="SUPFAM" id="SSF55785">
    <property type="entry name" value="PYP-like sensor domain (PAS domain)"/>
    <property type="match status" value="2"/>
</dbReference>
<dbReference type="InterPro" id="IPR036890">
    <property type="entry name" value="HATPase_C_sf"/>
</dbReference>
<feature type="domain" description="PAC" evidence="17">
    <location>
        <begin position="405"/>
        <end position="455"/>
    </location>
</feature>
<evidence type="ECO:0000256" key="13">
    <source>
        <dbReference type="ARBA" id="ARBA00023012"/>
    </source>
</evidence>
<dbReference type="PANTHER" id="PTHR42878">
    <property type="entry name" value="TWO-COMPONENT HISTIDINE KINASE"/>
    <property type="match status" value="1"/>
</dbReference>
<dbReference type="Gene3D" id="3.30.565.10">
    <property type="entry name" value="Histidine kinase-like ATPase, C-terminal domain"/>
    <property type="match status" value="1"/>
</dbReference>
<keyword evidence="9" id="KW-0547">Nucleotide-binding</keyword>
<evidence type="ECO:0000256" key="7">
    <source>
        <dbReference type="ARBA" id="ARBA00022679"/>
    </source>
</evidence>
<name>A0A8J3WIT0_PLARO</name>
<dbReference type="SUPFAM" id="SSF55781">
    <property type="entry name" value="GAF domain-like"/>
    <property type="match status" value="1"/>
</dbReference>
<comment type="subcellular location">
    <subcellularLocation>
        <location evidence="4">Cell membrane</location>
    </subcellularLocation>
    <subcellularLocation>
        <location evidence="3">Membrane</location>
        <topology evidence="3">Multi-pass membrane protein</topology>
    </subcellularLocation>
</comment>
<evidence type="ECO:0000256" key="6">
    <source>
        <dbReference type="ARBA" id="ARBA00022553"/>
    </source>
</evidence>
<dbReference type="InterPro" id="IPR003661">
    <property type="entry name" value="HisK_dim/P_dom"/>
</dbReference>
<dbReference type="InterPro" id="IPR013655">
    <property type="entry name" value="PAS_fold_3"/>
</dbReference>
<dbReference type="Gene3D" id="1.10.287.130">
    <property type="match status" value="1"/>
</dbReference>
<evidence type="ECO:0000256" key="8">
    <source>
        <dbReference type="ARBA" id="ARBA00022692"/>
    </source>
</evidence>
<sequence>MRTAETVDHCDHEHRCEQLEQERTFLAALLDSLDAGVVACDTDGRLVQINQPMREILRTAEHPDTPHAWASAHGLYAPDGRRLLATEEIPLVRALAGERVAGQQVVMRPPGQSARRLAVNARPITAPDGRQLGAVAVGHDITDAHRTGVLRAVQHAVNGVLAAERGTTETAHAVLGAIAGVLGWRCGEYWQVDADAEVIVRVVSWSEPGRDLSAFTGTQPLAFAPGQGVAGKVWAGGRSIWSADLPDDERGFARIAQARQAGLHAAIGLPMRSGGAGAVMGVLAFYTDQIIGPDDDLIGLLEGVCAQVGQSMERRRADELAHELATTRERFDQVAAQLEDYIWTWEITADGQAHSVYQSPNTAGILGAQVHGTDLAAAFRSRYLHPDDREVYHAFTATLASGQVAQAEYRIIGVDGRTRWVWSRATPRREAGRLLVDGISTDVTDRHTLAEQREHLLRQQQQQVARLRELDAMKDELMAMVSHELRNPIGLIRGYAEMLRDAPDLPGEHRAFIEVIDRTSGRLQELVDDLLQLARLEAGLVTIDARTIGLTGLIRQAVEEHQAAAAAKNLTLTTELAHYLHVHADPVRIRQVLDNLLSNAIKYTPGEGCVTVTAVPACPGSDGLPSSVTLTVADTGIGIPAEQYDQLFSRFFRASTARQAGIEGTGLGLATTKAIIDAHGGTITAAPREGGGTVFTVCLPVNAPATT</sequence>
<dbReference type="FunFam" id="3.30.565.10:FF:000006">
    <property type="entry name" value="Sensor histidine kinase WalK"/>
    <property type="match status" value="1"/>
</dbReference>
<dbReference type="InterPro" id="IPR003018">
    <property type="entry name" value="GAF"/>
</dbReference>
<evidence type="ECO:0000256" key="4">
    <source>
        <dbReference type="ARBA" id="ARBA00004236"/>
    </source>
</evidence>
<dbReference type="SUPFAM" id="SSF47384">
    <property type="entry name" value="Homodimeric domain of signal transducing histidine kinase"/>
    <property type="match status" value="1"/>
</dbReference>
<dbReference type="EMBL" id="BOOI01000110">
    <property type="protein sequence ID" value="GIH89161.1"/>
    <property type="molecule type" value="Genomic_DNA"/>
</dbReference>
<dbReference type="PANTHER" id="PTHR42878:SF7">
    <property type="entry name" value="SENSOR HISTIDINE KINASE GLRK"/>
    <property type="match status" value="1"/>
</dbReference>
<dbReference type="Pfam" id="PF00512">
    <property type="entry name" value="HisKA"/>
    <property type="match status" value="1"/>
</dbReference>
<dbReference type="GO" id="GO:0007234">
    <property type="term" value="P:osmosensory signaling via phosphorelay pathway"/>
    <property type="evidence" value="ECO:0007669"/>
    <property type="project" value="TreeGrafter"/>
</dbReference>
<feature type="domain" description="Histidine kinase" evidence="16">
    <location>
        <begin position="480"/>
        <end position="703"/>
    </location>
</feature>
<dbReference type="PRINTS" id="PR00344">
    <property type="entry name" value="BCTRLSENSOR"/>
</dbReference>